<comment type="caution">
    <text evidence="2">The sequence shown here is derived from an EMBL/GenBank/DDBJ whole genome shotgun (WGS) entry which is preliminary data.</text>
</comment>
<evidence type="ECO:0000259" key="1">
    <source>
        <dbReference type="PROSITE" id="PS51186"/>
    </source>
</evidence>
<dbReference type="RefSeq" id="WP_104849140.1">
    <property type="nucleotide sequence ID" value="NZ_PKOZ01000004.1"/>
</dbReference>
<dbReference type="CDD" id="cd04301">
    <property type="entry name" value="NAT_SF"/>
    <property type="match status" value="1"/>
</dbReference>
<dbReference type="Gene3D" id="3.40.630.30">
    <property type="match status" value="1"/>
</dbReference>
<feature type="domain" description="N-acetyltransferase" evidence="1">
    <location>
        <begin position="1"/>
        <end position="177"/>
    </location>
</feature>
<dbReference type="InterPro" id="IPR016181">
    <property type="entry name" value="Acyl_CoA_acyltransferase"/>
</dbReference>
<dbReference type="Proteomes" id="UP000239663">
    <property type="component" value="Unassembled WGS sequence"/>
</dbReference>
<dbReference type="SUPFAM" id="SSF55729">
    <property type="entry name" value="Acyl-CoA N-acyltransferases (Nat)"/>
    <property type="match status" value="1"/>
</dbReference>
<dbReference type="InterPro" id="IPR000182">
    <property type="entry name" value="GNAT_dom"/>
</dbReference>
<protein>
    <recommendedName>
        <fullName evidence="1">N-acetyltransferase domain-containing protein</fullName>
    </recommendedName>
</protein>
<dbReference type="Pfam" id="PF00583">
    <property type="entry name" value="Acetyltransf_1"/>
    <property type="match status" value="1"/>
</dbReference>
<dbReference type="AlphaFoldDB" id="A0A2S7N074"/>
<accession>A0A2S7N074</accession>
<sequence>MPIEWKELDLHNCESLYTEALHLYDLSFPEEVRESHDLFRRSIALSSRENKYHFLVGLENGKVISMATAHYFAKANFGYIVYLAAHPENRGAGLGKKTLLEMQRRLEMDAKESGYSLAAVVLETEKETLAHDEEEYKTNLKRLKFFEGLGFRIAEADYVQPPLFHGQTPVPLYLQIKVLDKEARLNPKEIIDTMYEEKYKKINQVSKEELMLCLEA</sequence>
<dbReference type="GO" id="GO:0016747">
    <property type="term" value="F:acyltransferase activity, transferring groups other than amino-acyl groups"/>
    <property type="evidence" value="ECO:0007669"/>
    <property type="project" value="InterPro"/>
</dbReference>
<reference evidence="2 3" key="1">
    <citation type="submission" date="2017-12" db="EMBL/GenBank/DDBJ databases">
        <title>Taxonomic description and draft genome of Pradoshia cofamensis Gen. nov., sp. nov., a thermotolerant bacillale isolated from anterior gut of earthworm Eisenia fetida.</title>
        <authorList>
            <person name="Saha T."/>
            <person name="Chakraborty R."/>
        </authorList>
    </citation>
    <scope>NUCLEOTIDE SEQUENCE [LARGE SCALE GENOMIC DNA]</scope>
    <source>
        <strain evidence="2 3">EAG3</strain>
    </source>
</reference>
<organism evidence="2 3">
    <name type="scientific">Pradoshia eiseniae</name>
    <dbReference type="NCBI Taxonomy" id="2064768"/>
    <lineage>
        <taxon>Bacteria</taxon>
        <taxon>Bacillati</taxon>
        <taxon>Bacillota</taxon>
        <taxon>Bacilli</taxon>
        <taxon>Bacillales</taxon>
        <taxon>Bacillaceae</taxon>
        <taxon>Pradoshia</taxon>
    </lineage>
</organism>
<proteinExistence type="predicted"/>
<dbReference type="EMBL" id="PKOZ01000004">
    <property type="protein sequence ID" value="PQD95385.1"/>
    <property type="molecule type" value="Genomic_DNA"/>
</dbReference>
<dbReference type="PROSITE" id="PS51186">
    <property type="entry name" value="GNAT"/>
    <property type="match status" value="1"/>
</dbReference>
<gene>
    <name evidence="2" type="ORF">CYL18_08855</name>
</gene>
<evidence type="ECO:0000313" key="3">
    <source>
        <dbReference type="Proteomes" id="UP000239663"/>
    </source>
</evidence>
<keyword evidence="3" id="KW-1185">Reference proteome</keyword>
<evidence type="ECO:0000313" key="2">
    <source>
        <dbReference type="EMBL" id="PQD95385.1"/>
    </source>
</evidence>
<name>A0A2S7N074_9BACI</name>
<dbReference type="OrthoDB" id="2398454at2"/>